<comment type="similarity">
    <text evidence="1">Belongs to the complex I LYR family.</text>
</comment>
<gene>
    <name evidence="3" type="ORF">INT45_004814</name>
</gene>
<dbReference type="GO" id="GO:0016226">
    <property type="term" value="P:iron-sulfur cluster assembly"/>
    <property type="evidence" value="ECO:0007669"/>
    <property type="project" value="InterPro"/>
</dbReference>
<proteinExistence type="inferred from homology"/>
<dbReference type="GO" id="GO:1990221">
    <property type="term" value="C:L-cysteine desulfurase complex"/>
    <property type="evidence" value="ECO:0007669"/>
    <property type="project" value="TreeGrafter"/>
</dbReference>
<dbReference type="OrthoDB" id="275715at2759"/>
<dbReference type="PANTHER" id="PTHR13166:SF7">
    <property type="entry name" value="LYR MOTIF-CONTAINING PROTEIN 4"/>
    <property type="match status" value="1"/>
</dbReference>
<dbReference type="InterPro" id="IPR008011">
    <property type="entry name" value="Complex1_LYR_dom"/>
</dbReference>
<dbReference type="CDD" id="cd20264">
    <property type="entry name" value="Complex1_LYR_LYRM4"/>
    <property type="match status" value="1"/>
</dbReference>
<evidence type="ECO:0000259" key="2">
    <source>
        <dbReference type="Pfam" id="PF05347"/>
    </source>
</evidence>
<keyword evidence="4" id="KW-1185">Reference proteome</keyword>
<accession>A0A8H7RLJ3</accession>
<feature type="domain" description="Complex 1 LYR protein" evidence="2">
    <location>
        <begin position="9"/>
        <end position="66"/>
    </location>
</feature>
<evidence type="ECO:0000256" key="1">
    <source>
        <dbReference type="ARBA" id="ARBA00009508"/>
    </source>
</evidence>
<dbReference type="GO" id="GO:0005739">
    <property type="term" value="C:mitochondrion"/>
    <property type="evidence" value="ECO:0007669"/>
    <property type="project" value="TreeGrafter"/>
</dbReference>
<comment type="caution">
    <text evidence="3">The sequence shown here is derived from an EMBL/GenBank/DDBJ whole genome shotgun (WGS) entry which is preliminary data.</text>
</comment>
<dbReference type="PANTHER" id="PTHR13166">
    <property type="entry name" value="PROTEIN C6ORF149"/>
    <property type="match status" value="1"/>
</dbReference>
<name>A0A8H7RLJ3_9FUNG</name>
<dbReference type="InterPro" id="IPR045297">
    <property type="entry name" value="Complex1_LYR_LYRM4"/>
</dbReference>
<evidence type="ECO:0000313" key="4">
    <source>
        <dbReference type="Proteomes" id="UP000646827"/>
    </source>
</evidence>
<dbReference type="EMBL" id="JAEPRB010000659">
    <property type="protein sequence ID" value="KAG2213719.1"/>
    <property type="molecule type" value="Genomic_DNA"/>
</dbReference>
<dbReference type="Proteomes" id="UP000646827">
    <property type="component" value="Unassembled WGS sequence"/>
</dbReference>
<evidence type="ECO:0000313" key="3">
    <source>
        <dbReference type="EMBL" id="KAG2213719.1"/>
    </source>
</evidence>
<dbReference type="AlphaFoldDB" id="A0A8H7RLJ3"/>
<dbReference type="Pfam" id="PF05347">
    <property type="entry name" value="Complex1_LYR"/>
    <property type="match status" value="1"/>
</dbReference>
<dbReference type="InterPro" id="IPR051522">
    <property type="entry name" value="ISC_assembly_LYR"/>
</dbReference>
<sequence>MATPASRTQVLSLYRDFLRYGNKLSSYNFRSYAIRRSRDGFRAHEKENDATKIDALINKAKQDLEVVKRQAIISNLYSSGQKLVIEKPVASRSSW</sequence>
<organism evidence="3 4">
    <name type="scientific">Circinella minor</name>
    <dbReference type="NCBI Taxonomy" id="1195481"/>
    <lineage>
        <taxon>Eukaryota</taxon>
        <taxon>Fungi</taxon>
        <taxon>Fungi incertae sedis</taxon>
        <taxon>Mucoromycota</taxon>
        <taxon>Mucoromycotina</taxon>
        <taxon>Mucoromycetes</taxon>
        <taxon>Mucorales</taxon>
        <taxon>Lichtheimiaceae</taxon>
        <taxon>Circinella</taxon>
    </lineage>
</organism>
<protein>
    <recommendedName>
        <fullName evidence="2">Complex 1 LYR protein domain-containing protein</fullName>
    </recommendedName>
</protein>
<reference evidence="3 4" key="1">
    <citation type="submission" date="2020-12" db="EMBL/GenBank/DDBJ databases">
        <title>Metabolic potential, ecology and presence of endohyphal bacteria is reflected in genomic diversity of Mucoromycotina.</title>
        <authorList>
            <person name="Muszewska A."/>
            <person name="Okrasinska A."/>
            <person name="Steczkiewicz K."/>
            <person name="Drgas O."/>
            <person name="Orlowska M."/>
            <person name="Perlinska-Lenart U."/>
            <person name="Aleksandrzak-Piekarczyk T."/>
            <person name="Szatraj K."/>
            <person name="Zielenkiewicz U."/>
            <person name="Pilsyk S."/>
            <person name="Malc E."/>
            <person name="Mieczkowski P."/>
            <person name="Kruszewska J.S."/>
            <person name="Biernat P."/>
            <person name="Pawlowska J."/>
        </authorList>
    </citation>
    <scope>NUCLEOTIDE SEQUENCE [LARGE SCALE GENOMIC DNA]</scope>
    <source>
        <strain evidence="3 4">CBS 142.35</strain>
    </source>
</reference>